<reference evidence="11 12" key="1">
    <citation type="submission" date="2017-03" db="EMBL/GenBank/DDBJ databases">
        <title>Genome Survey of Euroglyphus maynei.</title>
        <authorList>
            <person name="Arlian L.G."/>
            <person name="Morgan M.S."/>
            <person name="Rider S.D."/>
        </authorList>
    </citation>
    <scope>NUCLEOTIDE SEQUENCE [LARGE SCALE GENOMIC DNA]</scope>
    <source>
        <strain evidence="11">Arlian Lab</strain>
        <tissue evidence="11">Whole body</tissue>
    </source>
</reference>
<keyword evidence="4" id="KW-0496">Mitochondrion</keyword>
<protein>
    <recommendedName>
        <fullName evidence="7">Large ribosomal subunit protein mL45</fullName>
    </recommendedName>
    <alternativeName>
        <fullName evidence="8">39S ribosomal protein L45, mitochondrial</fullName>
    </alternativeName>
</protein>
<comment type="subcellular location">
    <subcellularLocation>
        <location evidence="1">Mitochondrion</location>
    </subcellularLocation>
</comment>
<evidence type="ECO:0000256" key="7">
    <source>
        <dbReference type="ARBA" id="ARBA00039448"/>
    </source>
</evidence>
<dbReference type="Pfam" id="PF04280">
    <property type="entry name" value="Tim44"/>
    <property type="match status" value="1"/>
</dbReference>
<evidence type="ECO:0000256" key="8">
    <source>
        <dbReference type="ARBA" id="ARBA00043031"/>
    </source>
</evidence>
<evidence type="ECO:0000256" key="5">
    <source>
        <dbReference type="ARBA" id="ARBA00023274"/>
    </source>
</evidence>
<dbReference type="InterPro" id="IPR007379">
    <property type="entry name" value="Tim44-like_dom"/>
</dbReference>
<evidence type="ECO:0000256" key="4">
    <source>
        <dbReference type="ARBA" id="ARBA00023128"/>
    </source>
</evidence>
<feature type="region of interest" description="Disordered" evidence="9">
    <location>
        <begin position="294"/>
        <end position="337"/>
    </location>
</feature>
<dbReference type="EMBL" id="MUJZ01067971">
    <property type="protein sequence ID" value="OTF69964.1"/>
    <property type="molecule type" value="Genomic_DNA"/>
</dbReference>
<evidence type="ECO:0000256" key="1">
    <source>
        <dbReference type="ARBA" id="ARBA00004173"/>
    </source>
</evidence>
<feature type="domain" description="Tim44-like" evidence="10">
    <location>
        <begin position="130"/>
        <end position="278"/>
    </location>
</feature>
<gene>
    <name evidence="11" type="ORF">BLA29_003146</name>
</gene>
<dbReference type="SMART" id="SM00978">
    <property type="entry name" value="Tim44"/>
    <property type="match status" value="1"/>
</dbReference>
<dbReference type="SUPFAM" id="SSF54427">
    <property type="entry name" value="NTF2-like"/>
    <property type="match status" value="1"/>
</dbReference>
<dbReference type="PANTHER" id="PTHR28554:SF1">
    <property type="entry name" value="LARGE RIBOSOMAL SUBUNIT PROTEIN ML45"/>
    <property type="match status" value="1"/>
</dbReference>
<dbReference type="InterPro" id="IPR032710">
    <property type="entry name" value="NTF2-like_dom_sf"/>
</dbReference>
<dbReference type="GO" id="GO:1990904">
    <property type="term" value="C:ribonucleoprotein complex"/>
    <property type="evidence" value="ECO:0007669"/>
    <property type="project" value="UniProtKB-KW"/>
</dbReference>
<proteinExistence type="inferred from homology"/>
<name>A0A1Y3AQ63_EURMA</name>
<dbReference type="PANTHER" id="PTHR28554">
    <property type="entry name" value="39S RIBOSOMAL PROTEIN L45, MITOCHONDRIAL"/>
    <property type="match status" value="1"/>
</dbReference>
<evidence type="ECO:0000313" key="12">
    <source>
        <dbReference type="Proteomes" id="UP000194236"/>
    </source>
</evidence>
<dbReference type="Proteomes" id="UP000194236">
    <property type="component" value="Unassembled WGS sequence"/>
</dbReference>
<keyword evidence="2" id="KW-0809">Transit peptide</keyword>
<accession>A0A1Y3AQ63</accession>
<keyword evidence="12" id="KW-1185">Reference proteome</keyword>
<dbReference type="GO" id="GO:0005840">
    <property type="term" value="C:ribosome"/>
    <property type="evidence" value="ECO:0007669"/>
    <property type="project" value="UniProtKB-KW"/>
</dbReference>
<evidence type="ECO:0000256" key="2">
    <source>
        <dbReference type="ARBA" id="ARBA00022946"/>
    </source>
</evidence>
<dbReference type="OrthoDB" id="19619at2759"/>
<comment type="similarity">
    <text evidence="6">Belongs to the mitochondrion-specific ribosomal protein mL45 family.</text>
</comment>
<keyword evidence="5" id="KW-0687">Ribonucleoprotein</keyword>
<evidence type="ECO:0000256" key="9">
    <source>
        <dbReference type="SAM" id="MobiDB-lite"/>
    </source>
</evidence>
<feature type="compositionally biased region" description="Basic and acidic residues" evidence="9">
    <location>
        <begin position="304"/>
        <end position="337"/>
    </location>
</feature>
<dbReference type="GO" id="GO:0005739">
    <property type="term" value="C:mitochondrion"/>
    <property type="evidence" value="ECO:0007669"/>
    <property type="project" value="UniProtKB-SubCell"/>
</dbReference>
<comment type="caution">
    <text evidence="11">The sequence shown here is derived from an EMBL/GenBank/DDBJ whole genome shotgun (WGS) entry which is preliminary data.</text>
</comment>
<evidence type="ECO:0000256" key="3">
    <source>
        <dbReference type="ARBA" id="ARBA00022980"/>
    </source>
</evidence>
<organism evidence="11 12">
    <name type="scientific">Euroglyphus maynei</name>
    <name type="common">Mayne's house dust mite</name>
    <dbReference type="NCBI Taxonomy" id="6958"/>
    <lineage>
        <taxon>Eukaryota</taxon>
        <taxon>Metazoa</taxon>
        <taxon>Ecdysozoa</taxon>
        <taxon>Arthropoda</taxon>
        <taxon>Chelicerata</taxon>
        <taxon>Arachnida</taxon>
        <taxon>Acari</taxon>
        <taxon>Acariformes</taxon>
        <taxon>Sarcoptiformes</taxon>
        <taxon>Astigmata</taxon>
        <taxon>Psoroptidia</taxon>
        <taxon>Analgoidea</taxon>
        <taxon>Pyroglyphidae</taxon>
        <taxon>Pyroglyphinae</taxon>
        <taxon>Euroglyphus</taxon>
    </lineage>
</organism>
<dbReference type="AlphaFoldDB" id="A0A1Y3AQ63"/>
<evidence type="ECO:0000256" key="6">
    <source>
        <dbReference type="ARBA" id="ARBA00038073"/>
    </source>
</evidence>
<keyword evidence="3 11" id="KW-0689">Ribosomal protein</keyword>
<evidence type="ECO:0000313" key="11">
    <source>
        <dbReference type="EMBL" id="OTF69964.1"/>
    </source>
</evidence>
<evidence type="ECO:0000259" key="10">
    <source>
        <dbReference type="SMART" id="SM00978"/>
    </source>
</evidence>
<sequence length="337" mass="39483">MLLKNFINTLNSIRSFHLASIYHARDIKPWNVGIEGEWRKARAKKIFKIELPDFEELRSNTKLTPEEYVSRLKEKGIAPPKKYKEKPIVITTTQGVLDPYVPPEGDGKFSILSKTGVTQKTTQIKKKTSSFMALRKIKSYEENFDLPTFVEEAQQIYIKAHELLASNEKERLLDYVTEFAYPIMTFQRNSKTIKWSFIKSNDIPDVIQLRTQSLIEKTNMFAQITLRMDSRQILAIYDRFGHLMYGSDAIVKDVLEYVVFEKNISDYNGRWRLHAKIIPDWLPPKDPIMKTFIRDPIPEPPSEEELRFEREGIISDEHKDEKENQQQKVDKIEHSTV</sequence>
<dbReference type="InterPro" id="IPR051975">
    <property type="entry name" value="mtLSU_mL45"/>
</dbReference>
<dbReference type="FunFam" id="3.10.450.240:FF:000003">
    <property type="entry name" value="39S ribosomal protein L45, mitochondrial"/>
    <property type="match status" value="1"/>
</dbReference>
<dbReference type="Gene3D" id="3.10.450.240">
    <property type="match status" value="1"/>
</dbReference>